<evidence type="ECO:0000256" key="4">
    <source>
        <dbReference type="ARBA" id="ARBA00022630"/>
    </source>
</evidence>
<keyword evidence="9" id="KW-0274">FAD</keyword>
<dbReference type="PANTHER" id="PTHR22749:SF6">
    <property type="entry name" value="RIBOFLAVIN KINASE"/>
    <property type="match status" value="1"/>
</dbReference>
<evidence type="ECO:0000256" key="10">
    <source>
        <dbReference type="ARBA" id="ARBA00022840"/>
    </source>
</evidence>
<dbReference type="InterPro" id="IPR014729">
    <property type="entry name" value="Rossmann-like_a/b/a_fold"/>
</dbReference>
<name>A0ABW5U6D1_9RHOB</name>
<evidence type="ECO:0000256" key="9">
    <source>
        <dbReference type="ARBA" id="ARBA00022827"/>
    </source>
</evidence>
<dbReference type="RefSeq" id="WP_386375804.1">
    <property type="nucleotide sequence ID" value="NZ_JBHUMP010000023.1"/>
</dbReference>
<keyword evidence="7" id="KW-0548">Nucleotidyltransferase</keyword>
<keyword evidence="6" id="KW-0808">Transferase</keyword>
<keyword evidence="14" id="KW-1185">Reference proteome</keyword>
<dbReference type="Pfam" id="PF06574">
    <property type="entry name" value="FAD_syn"/>
    <property type="match status" value="1"/>
</dbReference>
<evidence type="ECO:0000256" key="6">
    <source>
        <dbReference type="ARBA" id="ARBA00022679"/>
    </source>
</evidence>
<dbReference type="SUPFAM" id="SSF52374">
    <property type="entry name" value="Nucleotidylyl transferase"/>
    <property type="match status" value="1"/>
</dbReference>
<organism evidence="13 14">
    <name type="scientific">Sulfitobacter aestuarii</name>
    <dbReference type="NCBI Taxonomy" id="2161676"/>
    <lineage>
        <taxon>Bacteria</taxon>
        <taxon>Pseudomonadati</taxon>
        <taxon>Pseudomonadota</taxon>
        <taxon>Alphaproteobacteria</taxon>
        <taxon>Rhodobacterales</taxon>
        <taxon>Roseobacteraceae</taxon>
        <taxon>Sulfitobacter</taxon>
    </lineage>
</organism>
<evidence type="ECO:0000313" key="14">
    <source>
        <dbReference type="Proteomes" id="UP001597474"/>
    </source>
</evidence>
<dbReference type="EC" id="2.7.7.2" evidence="3"/>
<evidence type="ECO:0000256" key="1">
    <source>
        <dbReference type="ARBA" id="ARBA00004726"/>
    </source>
</evidence>
<keyword evidence="8" id="KW-0547">Nucleotide-binding</keyword>
<dbReference type="PANTHER" id="PTHR22749">
    <property type="entry name" value="RIBOFLAVIN KINASE/FMN ADENYLYLTRANSFERASE"/>
    <property type="match status" value="1"/>
</dbReference>
<evidence type="ECO:0000256" key="3">
    <source>
        <dbReference type="ARBA" id="ARBA00012393"/>
    </source>
</evidence>
<evidence type="ECO:0000313" key="13">
    <source>
        <dbReference type="EMBL" id="MFD2741377.1"/>
    </source>
</evidence>
<evidence type="ECO:0000259" key="12">
    <source>
        <dbReference type="Pfam" id="PF06574"/>
    </source>
</evidence>
<gene>
    <name evidence="13" type="ORF">ACFSUD_17515</name>
</gene>
<comment type="caution">
    <text evidence="13">The sequence shown here is derived from an EMBL/GenBank/DDBJ whole genome shotgun (WGS) entry which is preliminary data.</text>
</comment>
<protein>
    <recommendedName>
        <fullName evidence="3">FAD synthase</fullName>
        <ecNumber evidence="3">2.7.7.2</ecNumber>
    </recommendedName>
</protein>
<evidence type="ECO:0000256" key="5">
    <source>
        <dbReference type="ARBA" id="ARBA00022643"/>
    </source>
</evidence>
<feature type="domain" description="FAD synthetase" evidence="12">
    <location>
        <begin position="32"/>
        <end position="182"/>
    </location>
</feature>
<comment type="similarity">
    <text evidence="2">Belongs to the RibF family.</text>
</comment>
<keyword evidence="4" id="KW-0285">Flavoprotein</keyword>
<dbReference type="InterPro" id="IPR023468">
    <property type="entry name" value="Riboflavin_kinase"/>
</dbReference>
<evidence type="ECO:0000256" key="8">
    <source>
        <dbReference type="ARBA" id="ARBA00022741"/>
    </source>
</evidence>
<dbReference type="Gene3D" id="3.40.50.620">
    <property type="entry name" value="HUPs"/>
    <property type="match status" value="1"/>
</dbReference>
<reference evidence="14" key="1">
    <citation type="journal article" date="2019" name="Int. J. Syst. Evol. Microbiol.">
        <title>The Global Catalogue of Microorganisms (GCM) 10K type strain sequencing project: providing services to taxonomists for standard genome sequencing and annotation.</title>
        <authorList>
            <consortium name="The Broad Institute Genomics Platform"/>
            <consortium name="The Broad Institute Genome Sequencing Center for Infectious Disease"/>
            <person name="Wu L."/>
            <person name="Ma J."/>
        </authorList>
    </citation>
    <scope>NUCLEOTIDE SEQUENCE [LARGE SCALE GENOMIC DNA]</scope>
    <source>
        <strain evidence="14">TISTR 2562</strain>
    </source>
</reference>
<accession>A0ABW5U6D1</accession>
<dbReference type="Proteomes" id="UP001597474">
    <property type="component" value="Unassembled WGS sequence"/>
</dbReference>
<proteinExistence type="inferred from homology"/>
<dbReference type="CDD" id="cd02064">
    <property type="entry name" value="FAD_synthetase_N"/>
    <property type="match status" value="1"/>
</dbReference>
<keyword evidence="5" id="KW-0288">FMN</keyword>
<evidence type="ECO:0000256" key="7">
    <source>
        <dbReference type="ARBA" id="ARBA00022695"/>
    </source>
</evidence>
<sequence length="274" mass="29732">MIEMRASSFDQSISPWEPRIFNHELAPGDPLRGGVLMLGNFDGFHRGHRALAAQARRLSCGRPVGMMSCEPHPRAFFRTEPEPFRLTTPGSKARMLTGAGVDFVYQPHFDGAFAGQTPEEFVQTVLVDGLGVSHVVVGPDFRFGCKRAGDLAALRKMGQAFGFGVSTAAKLACKGSDVSSTRIRKLIRAGQMAEALELLGGHWIIETTRGPDGDLRMEASLCQPCPGRYRARVSGLARSPLEIGIDIETNGGVLPRSPLQTAERLFFQITGQHG</sequence>
<keyword evidence="10" id="KW-0067">ATP-binding</keyword>
<evidence type="ECO:0000256" key="2">
    <source>
        <dbReference type="ARBA" id="ARBA00010214"/>
    </source>
</evidence>
<comment type="catalytic activity">
    <reaction evidence="11">
        <text>FMN + ATP + H(+) = FAD + diphosphate</text>
        <dbReference type="Rhea" id="RHEA:17237"/>
        <dbReference type="ChEBI" id="CHEBI:15378"/>
        <dbReference type="ChEBI" id="CHEBI:30616"/>
        <dbReference type="ChEBI" id="CHEBI:33019"/>
        <dbReference type="ChEBI" id="CHEBI:57692"/>
        <dbReference type="ChEBI" id="CHEBI:58210"/>
        <dbReference type="EC" id="2.7.7.2"/>
    </reaction>
</comment>
<dbReference type="EMBL" id="JBHUMP010000023">
    <property type="protein sequence ID" value="MFD2741377.1"/>
    <property type="molecule type" value="Genomic_DNA"/>
</dbReference>
<dbReference type="InterPro" id="IPR015864">
    <property type="entry name" value="FAD_synthase"/>
</dbReference>
<evidence type="ECO:0000256" key="11">
    <source>
        <dbReference type="ARBA" id="ARBA00049494"/>
    </source>
</evidence>
<comment type="pathway">
    <text evidence="1">Cofactor biosynthesis; FAD biosynthesis; FAD from FMN: step 1/1.</text>
</comment>